<gene>
    <name evidence="5" type="ORF">EAT49_01905</name>
</gene>
<feature type="domain" description="HTH luxR-type" evidence="4">
    <location>
        <begin position="446"/>
        <end position="511"/>
    </location>
</feature>
<evidence type="ECO:0000259" key="4">
    <source>
        <dbReference type="PROSITE" id="PS50043"/>
    </source>
</evidence>
<dbReference type="PROSITE" id="PS50043">
    <property type="entry name" value="HTH_LUXR_2"/>
    <property type="match status" value="1"/>
</dbReference>
<dbReference type="InterPro" id="IPR016032">
    <property type="entry name" value="Sig_transdc_resp-reg_C-effctor"/>
</dbReference>
<sequence length="520" mass="57179">MTNGTSDRGQAIAGRILGLLESRGEARALEVFEAAGGALFAFRNGYPALGRLLDAFPGDLWRRRESVLGALVFYLVKQGRAGRARSYLDAPEIEFRKTALFDLYALMVEIHLGGPVSEERLAGWIALERRLPVSEPLLEGLYHNCMLVMLVRLGRLKAAREAGQRAISCYREADHSYLEHFIHIHLADLGVVEGRLRSARRSLAAAEHCLERSGVLYANERDLIEIIHLAIAYETGRLETIPDRAGALRASLLRGDSWSEVFVQLGRISVMSAFFLSGPARARQELEAFQADYARRHGTSSAALDILAVLIARLDWRRQEAEANLLALSAEPVQSAIGAVMNVEARVALGHAGPDPAALPGPRGAIVMALHEAEAATGAERRRKVERALWLAVDEGQTAPFLEHRDVFAGLGARLASGRFARGHRPLARMTARILRAVEQSYVIPPDLAARGVTLRQYRVLSALQGGATNKQIARELGISEATVKYHLSALYRGLEFANRKQLIDSLPENEVFTESWPLS</sequence>
<keyword evidence="2" id="KW-0238">DNA-binding</keyword>
<dbReference type="InterPro" id="IPR039420">
    <property type="entry name" value="WalR-like"/>
</dbReference>
<protein>
    <submittedName>
        <fullName evidence="5">LuxR family transcriptional regulator</fullName>
    </submittedName>
</protein>
<dbReference type="PANTHER" id="PTHR43214:SF41">
    <property type="entry name" value="NITRATE_NITRITE RESPONSE REGULATOR PROTEIN NARP"/>
    <property type="match status" value="1"/>
</dbReference>
<keyword evidence="6" id="KW-1185">Reference proteome</keyword>
<name>A0A3N2R9U1_9RHOB</name>
<keyword evidence="3" id="KW-0804">Transcription</keyword>
<dbReference type="InterPro" id="IPR000792">
    <property type="entry name" value="Tscrpt_reg_LuxR_C"/>
</dbReference>
<comment type="caution">
    <text evidence="5">The sequence shown here is derived from an EMBL/GenBank/DDBJ whole genome shotgun (WGS) entry which is preliminary data.</text>
</comment>
<evidence type="ECO:0000256" key="1">
    <source>
        <dbReference type="ARBA" id="ARBA00023015"/>
    </source>
</evidence>
<organism evidence="5 6">
    <name type="scientific">Histidinibacterium lentulum</name>
    <dbReference type="NCBI Taxonomy" id="2480588"/>
    <lineage>
        <taxon>Bacteria</taxon>
        <taxon>Pseudomonadati</taxon>
        <taxon>Pseudomonadota</taxon>
        <taxon>Alphaproteobacteria</taxon>
        <taxon>Rhodobacterales</taxon>
        <taxon>Paracoccaceae</taxon>
        <taxon>Histidinibacterium</taxon>
    </lineage>
</organism>
<dbReference type="SMART" id="SM00421">
    <property type="entry name" value="HTH_LUXR"/>
    <property type="match status" value="1"/>
</dbReference>
<dbReference type="Proteomes" id="UP000268016">
    <property type="component" value="Unassembled WGS sequence"/>
</dbReference>
<dbReference type="EMBL" id="RDRB01000001">
    <property type="protein sequence ID" value="ROU04171.1"/>
    <property type="molecule type" value="Genomic_DNA"/>
</dbReference>
<proteinExistence type="predicted"/>
<dbReference type="InterPro" id="IPR036388">
    <property type="entry name" value="WH-like_DNA-bd_sf"/>
</dbReference>
<reference evidence="5 6" key="1">
    <citation type="submission" date="2018-10" db="EMBL/GenBank/DDBJ databases">
        <title>Histidinibacterium lentulum gen. nov., sp. nov., a marine bacterium from the culture broth of Picochlorum sp. 122.</title>
        <authorList>
            <person name="Wang G."/>
        </authorList>
    </citation>
    <scope>NUCLEOTIDE SEQUENCE [LARGE SCALE GENOMIC DNA]</scope>
    <source>
        <strain evidence="5 6">B17</strain>
    </source>
</reference>
<dbReference type="SUPFAM" id="SSF46894">
    <property type="entry name" value="C-terminal effector domain of the bipartite response regulators"/>
    <property type="match status" value="1"/>
</dbReference>
<dbReference type="OrthoDB" id="8337506at2"/>
<evidence type="ECO:0000313" key="5">
    <source>
        <dbReference type="EMBL" id="ROU04171.1"/>
    </source>
</evidence>
<dbReference type="CDD" id="cd06170">
    <property type="entry name" value="LuxR_C_like"/>
    <property type="match status" value="1"/>
</dbReference>
<dbReference type="Gene3D" id="1.10.10.10">
    <property type="entry name" value="Winged helix-like DNA-binding domain superfamily/Winged helix DNA-binding domain"/>
    <property type="match status" value="1"/>
</dbReference>
<dbReference type="RefSeq" id="WP_123640578.1">
    <property type="nucleotide sequence ID" value="NZ_ML119081.1"/>
</dbReference>
<evidence type="ECO:0000313" key="6">
    <source>
        <dbReference type="Proteomes" id="UP000268016"/>
    </source>
</evidence>
<evidence type="ECO:0000256" key="2">
    <source>
        <dbReference type="ARBA" id="ARBA00023125"/>
    </source>
</evidence>
<dbReference type="PRINTS" id="PR00038">
    <property type="entry name" value="HTHLUXR"/>
</dbReference>
<dbReference type="GO" id="GO:0003677">
    <property type="term" value="F:DNA binding"/>
    <property type="evidence" value="ECO:0007669"/>
    <property type="project" value="UniProtKB-KW"/>
</dbReference>
<dbReference type="Pfam" id="PF00196">
    <property type="entry name" value="GerE"/>
    <property type="match status" value="1"/>
</dbReference>
<accession>A0A3N2R9U1</accession>
<keyword evidence="1" id="KW-0805">Transcription regulation</keyword>
<dbReference type="AlphaFoldDB" id="A0A3N2R9U1"/>
<dbReference type="GO" id="GO:0006355">
    <property type="term" value="P:regulation of DNA-templated transcription"/>
    <property type="evidence" value="ECO:0007669"/>
    <property type="project" value="InterPro"/>
</dbReference>
<evidence type="ECO:0000256" key="3">
    <source>
        <dbReference type="ARBA" id="ARBA00023163"/>
    </source>
</evidence>
<dbReference type="PANTHER" id="PTHR43214">
    <property type="entry name" value="TWO-COMPONENT RESPONSE REGULATOR"/>
    <property type="match status" value="1"/>
</dbReference>